<proteinExistence type="predicted"/>
<comment type="caution">
    <text evidence="1">The sequence shown here is derived from an EMBL/GenBank/DDBJ whole genome shotgun (WGS) entry which is preliminary data.</text>
</comment>
<protein>
    <submittedName>
        <fullName evidence="1">Uncharacterized protein</fullName>
    </submittedName>
</protein>
<evidence type="ECO:0000313" key="1">
    <source>
        <dbReference type="EMBL" id="KAF6045520.1"/>
    </source>
</evidence>
<reference evidence="1" key="1">
    <citation type="submission" date="2020-03" db="EMBL/GenBank/DDBJ databases">
        <title>FDA dAtabase for Regulatory Grade micrObial Sequences (FDA-ARGOS): Supporting development and validation of Infectious Disease Dx tests.</title>
        <authorList>
            <person name="Campos J."/>
            <person name="Goldberg B."/>
            <person name="Tallon L."/>
            <person name="Sadzewicz L."/>
            <person name="Vavikolanu K."/>
            <person name="Mehta A."/>
            <person name="Aluvathingal J."/>
            <person name="Nadendla S."/>
            <person name="Nandy P."/>
            <person name="Geyer C."/>
            <person name="Yan Y."/>
            <person name="Sichtig H."/>
        </authorList>
    </citation>
    <scope>NUCLEOTIDE SEQUENCE [LARGE SCALE GENOMIC DNA]</scope>
    <source>
        <strain evidence="1">FDAARGOS_652</strain>
    </source>
</reference>
<dbReference type="AlphaFoldDB" id="A0A8X7T927"/>
<sequence>MIQLIHSSRIRACPPSIKSRLQFQLRFRAIGRPPKQIKPFDFANFDPQADPNEASAIYTNLGWFYIPLRYNTDKQPRILLNKEFTRNGFTKDTDREQIQQFIYQWCASFTPTVYKKKTSFKAESEQKKLDLLFRQQMSQKVHADLETKRTREEQRFKNEANRSNDKLRFKIDPDTKKTEIRGWLKMTNVFNYYIQRQTYEGELKTELEKLAMTPWKIRQIVSKEWNKLSSTEKDAIKQEYLEILSRGKDYHLGKEVDLESRLSDEVSEDGFRFKKSYSKSKTKG</sequence>
<dbReference type="OrthoDB" id="4020759at2759"/>
<name>A0A8X7T927_CANPA</name>
<dbReference type="Proteomes" id="UP000590412">
    <property type="component" value="Unassembled WGS sequence"/>
</dbReference>
<accession>A0A8X7T927</accession>
<gene>
    <name evidence="1" type="ORF">FOB60_005092</name>
</gene>
<evidence type="ECO:0000313" key="2">
    <source>
        <dbReference type="Proteomes" id="UP000590412"/>
    </source>
</evidence>
<organism evidence="1 2">
    <name type="scientific">Candida parapsilosis</name>
    <name type="common">Yeast</name>
    <dbReference type="NCBI Taxonomy" id="5480"/>
    <lineage>
        <taxon>Eukaryota</taxon>
        <taxon>Fungi</taxon>
        <taxon>Dikarya</taxon>
        <taxon>Ascomycota</taxon>
        <taxon>Saccharomycotina</taxon>
        <taxon>Pichiomycetes</taxon>
        <taxon>Debaryomycetaceae</taxon>
        <taxon>Candida/Lodderomyces clade</taxon>
        <taxon>Candida</taxon>
    </lineage>
</organism>
<dbReference type="EMBL" id="JABWAB010000009">
    <property type="protein sequence ID" value="KAF6045520.1"/>
    <property type="molecule type" value="Genomic_DNA"/>
</dbReference>